<evidence type="ECO:0000313" key="2">
    <source>
        <dbReference type="EMBL" id="PPF70509.1"/>
    </source>
</evidence>
<evidence type="ECO:0000256" key="1">
    <source>
        <dbReference type="SAM" id="MobiDB-lite"/>
    </source>
</evidence>
<dbReference type="Proteomes" id="UP000239241">
    <property type="component" value="Unassembled WGS sequence"/>
</dbReference>
<organism evidence="2 3">
    <name type="scientific">Clavibacter michiganensis</name>
    <dbReference type="NCBI Taxonomy" id="28447"/>
    <lineage>
        <taxon>Bacteria</taxon>
        <taxon>Bacillati</taxon>
        <taxon>Actinomycetota</taxon>
        <taxon>Actinomycetes</taxon>
        <taxon>Micrococcales</taxon>
        <taxon>Microbacteriaceae</taxon>
        <taxon>Clavibacter</taxon>
    </lineage>
</organism>
<accession>A0A2S5VWX1</accession>
<dbReference type="AlphaFoldDB" id="A0A2S5VWX1"/>
<name>A0A2S5VWX1_9MICO</name>
<dbReference type="EMBL" id="PSXY01000003">
    <property type="protein sequence ID" value="PPF70509.1"/>
    <property type="molecule type" value="Genomic_DNA"/>
</dbReference>
<feature type="compositionally biased region" description="Low complexity" evidence="1">
    <location>
        <begin position="34"/>
        <end position="47"/>
    </location>
</feature>
<feature type="compositionally biased region" description="Basic and acidic residues" evidence="1">
    <location>
        <begin position="9"/>
        <end position="24"/>
    </location>
</feature>
<feature type="region of interest" description="Disordered" evidence="1">
    <location>
        <begin position="1"/>
        <end position="60"/>
    </location>
</feature>
<evidence type="ECO:0000313" key="3">
    <source>
        <dbReference type="Proteomes" id="UP000239241"/>
    </source>
</evidence>
<gene>
    <name evidence="2" type="ORF">C5E16_02715</name>
</gene>
<protein>
    <submittedName>
        <fullName evidence="2">Uncharacterized protein</fullName>
    </submittedName>
</protein>
<proteinExistence type="predicted"/>
<sequence length="95" mass="9823">MSRVLLCSPDRRTRPSRSAPDRSCRGRPRPGADRSSPARASGVAAPPSAAPPPAAPGRGRCLDAACRSLGVPPPRALCGTSACPTRIRRSREGAP</sequence>
<comment type="caution">
    <text evidence="2">The sequence shown here is derived from an EMBL/GenBank/DDBJ whole genome shotgun (WGS) entry which is preliminary data.</text>
</comment>
<reference evidence="2 3" key="1">
    <citation type="submission" date="2018-02" db="EMBL/GenBank/DDBJ databases">
        <title>Bacteriophage NCPPB3778 and a type I-E CRISPR drive the evolution of the US Biological Select Agent, Rathayibacter toxicus.</title>
        <authorList>
            <person name="Davis E.W.II."/>
            <person name="Tabima J.F."/>
            <person name="Weisberg A.J."/>
            <person name="Lopes L.D."/>
            <person name="Wiseman M.S."/>
            <person name="Wiseman M.S."/>
            <person name="Pupko T."/>
            <person name="Belcher M.S."/>
            <person name="Sechler A.J."/>
            <person name="Tancos M.A."/>
            <person name="Schroeder B.K."/>
            <person name="Murray T.D."/>
            <person name="Luster D.G."/>
            <person name="Schneider W.L."/>
            <person name="Rogers E."/>
            <person name="Andreote F.D."/>
            <person name="Grunwald N.J."/>
            <person name="Putnam M.L."/>
            <person name="Chang J.H."/>
        </authorList>
    </citation>
    <scope>NUCLEOTIDE SEQUENCE [LARGE SCALE GENOMIC DNA]</scope>
    <source>
        <strain evidence="2 3">AY1B3</strain>
    </source>
</reference>